<feature type="domain" description="Cadherin" evidence="20">
    <location>
        <begin position="3120"/>
        <end position="3224"/>
    </location>
</feature>
<feature type="chain" id="PRO_5035441485" evidence="17">
    <location>
        <begin position="23"/>
        <end position="4351"/>
    </location>
</feature>
<dbReference type="FunFam" id="2.60.40.60:FF:000058">
    <property type="entry name" value="FAT atypical cadherin 3"/>
    <property type="match status" value="1"/>
</dbReference>
<dbReference type="FunFam" id="2.60.40.60:FF:000051">
    <property type="entry name" value="FAT atypical cadherin 1"/>
    <property type="match status" value="1"/>
</dbReference>
<dbReference type="InterPro" id="IPR001791">
    <property type="entry name" value="Laminin_G"/>
</dbReference>
<dbReference type="SMART" id="SM00181">
    <property type="entry name" value="EGF"/>
    <property type="match status" value="2"/>
</dbReference>
<feature type="domain" description="Cadherin" evidence="20">
    <location>
        <begin position="2178"/>
        <end position="2278"/>
    </location>
</feature>
<evidence type="ECO:0000256" key="10">
    <source>
        <dbReference type="ARBA" id="ARBA00023136"/>
    </source>
</evidence>
<dbReference type="InterPro" id="IPR013320">
    <property type="entry name" value="ConA-like_dom_sf"/>
</dbReference>
<dbReference type="GO" id="GO:0007156">
    <property type="term" value="P:homophilic cell adhesion via plasma membrane adhesion molecules"/>
    <property type="evidence" value="ECO:0007669"/>
    <property type="project" value="InterPro"/>
</dbReference>
<keyword evidence="12" id="KW-0325">Glycoprotein</keyword>
<dbReference type="InterPro" id="IPR015919">
    <property type="entry name" value="Cadherin-like_sf"/>
</dbReference>
<dbReference type="SUPFAM" id="SSF49313">
    <property type="entry name" value="Cadherin-like"/>
    <property type="match status" value="33"/>
</dbReference>
<dbReference type="CDD" id="cd00110">
    <property type="entry name" value="LamG"/>
    <property type="match status" value="1"/>
</dbReference>
<feature type="domain" description="Cadherin" evidence="20">
    <location>
        <begin position="1666"/>
        <end position="1763"/>
    </location>
</feature>
<comment type="caution">
    <text evidence="14">Lacks conserved residue(s) required for the propagation of feature annotation.</text>
</comment>
<feature type="domain" description="Cadherin" evidence="20">
    <location>
        <begin position="163"/>
        <end position="270"/>
    </location>
</feature>
<dbReference type="InterPro" id="IPR002126">
    <property type="entry name" value="Cadherin-like_dom"/>
</dbReference>
<dbReference type="PROSITE" id="PS50025">
    <property type="entry name" value="LAM_G_DOMAIN"/>
    <property type="match status" value="1"/>
</dbReference>
<dbReference type="FunFam" id="2.60.40.60:FF:000061">
    <property type="entry name" value="FAT atypical cadherin 3"/>
    <property type="match status" value="1"/>
</dbReference>
<feature type="domain" description="Cadherin" evidence="20">
    <location>
        <begin position="2386"/>
        <end position="2487"/>
    </location>
</feature>
<dbReference type="Pfam" id="PF02210">
    <property type="entry name" value="Laminin_G_2"/>
    <property type="match status" value="1"/>
</dbReference>
<keyword evidence="8" id="KW-0130">Cell adhesion</keyword>
<feature type="domain" description="Cadherin" evidence="20">
    <location>
        <begin position="2805"/>
        <end position="2912"/>
    </location>
</feature>
<feature type="domain" description="Cadherin" evidence="20">
    <location>
        <begin position="578"/>
        <end position="689"/>
    </location>
</feature>
<feature type="domain" description="Cadherin" evidence="20">
    <location>
        <begin position="472"/>
        <end position="577"/>
    </location>
</feature>
<dbReference type="CDD" id="cd00054">
    <property type="entry name" value="EGF_CA"/>
    <property type="match status" value="1"/>
</dbReference>
<dbReference type="Pfam" id="PF00028">
    <property type="entry name" value="Cadherin"/>
    <property type="match status" value="27"/>
</dbReference>
<dbReference type="FunFam" id="2.60.40.60:FF:000215">
    <property type="entry name" value="FAT atypical cadherin 2"/>
    <property type="match status" value="1"/>
</dbReference>
<feature type="domain" description="Cadherin" evidence="20">
    <location>
        <begin position="3434"/>
        <end position="3538"/>
    </location>
</feature>
<dbReference type="FunFam" id="2.60.40.60:FF:000116">
    <property type="entry name" value="Dachsous cadherin-related 2"/>
    <property type="match status" value="1"/>
</dbReference>
<dbReference type="FunFam" id="2.60.40.60:FF:000084">
    <property type="entry name" value="FAT atypical cadherin 3"/>
    <property type="match status" value="1"/>
</dbReference>
<dbReference type="PANTHER" id="PTHR24026:SF37">
    <property type="entry name" value="PROTOCADHERIN FAT 2"/>
    <property type="match status" value="1"/>
</dbReference>
<dbReference type="InterPro" id="IPR020894">
    <property type="entry name" value="Cadherin_CS"/>
</dbReference>
<keyword evidence="4 16" id="KW-0812">Transmembrane</keyword>
<dbReference type="GO" id="GO:0005886">
    <property type="term" value="C:plasma membrane"/>
    <property type="evidence" value="ECO:0007669"/>
    <property type="project" value="UniProtKB-SubCell"/>
</dbReference>
<evidence type="ECO:0000256" key="8">
    <source>
        <dbReference type="ARBA" id="ARBA00022889"/>
    </source>
</evidence>
<dbReference type="GO" id="GO:0009653">
    <property type="term" value="P:anatomical structure morphogenesis"/>
    <property type="evidence" value="ECO:0007669"/>
    <property type="project" value="UniProtKB-ARBA"/>
</dbReference>
<feature type="domain" description="Cadherin" evidence="20">
    <location>
        <begin position="1044"/>
        <end position="1148"/>
    </location>
</feature>
<dbReference type="FunFam" id="2.60.40.60:FF:000039">
    <property type="entry name" value="FAT atypical cadherin 3"/>
    <property type="match status" value="1"/>
</dbReference>
<feature type="domain" description="Cadherin" evidence="20">
    <location>
        <begin position="2279"/>
        <end position="2385"/>
    </location>
</feature>
<dbReference type="Gene3D" id="2.60.120.200">
    <property type="match status" value="1"/>
</dbReference>
<dbReference type="FunFam" id="2.60.40.60:FF:000041">
    <property type="entry name" value="FAT atypical cadherin 1"/>
    <property type="match status" value="1"/>
</dbReference>
<dbReference type="FunFam" id="2.60.40.60:FF:000059">
    <property type="entry name" value="FAT atypical cadherin 3"/>
    <property type="match status" value="1"/>
</dbReference>
<dbReference type="Ensembl" id="ENSOMYT00000153633.1">
    <property type="protein sequence ID" value="ENSOMYP00000141198.1"/>
    <property type="gene ID" value="ENSOMYG00000037065.2"/>
</dbReference>
<dbReference type="PANTHER" id="PTHR24026">
    <property type="entry name" value="FAT ATYPICAL CADHERIN-RELATED"/>
    <property type="match status" value="1"/>
</dbReference>
<protein>
    <submittedName>
        <fullName evidence="21">FAT atypical cadherin 2</fullName>
    </submittedName>
</protein>
<feature type="domain" description="Cadherin" evidence="20">
    <location>
        <begin position="376"/>
        <end position="471"/>
    </location>
</feature>
<evidence type="ECO:0000256" key="12">
    <source>
        <dbReference type="ARBA" id="ARBA00023180"/>
    </source>
</evidence>
<feature type="transmembrane region" description="Helical" evidence="16">
    <location>
        <begin position="4034"/>
        <end position="4059"/>
    </location>
</feature>
<dbReference type="SUPFAM" id="SSF57196">
    <property type="entry name" value="EGF/Laminin"/>
    <property type="match status" value="2"/>
</dbReference>
<feature type="domain" description="Cadherin" evidence="20">
    <location>
        <begin position="1764"/>
        <end position="1877"/>
    </location>
</feature>
<feature type="domain" description="EGF-like" evidence="19">
    <location>
        <begin position="3988"/>
        <end position="4024"/>
    </location>
</feature>
<dbReference type="Proteomes" id="UP000694395">
    <property type="component" value="Chromosome 31"/>
</dbReference>
<feature type="domain" description="Cadherin" evidence="20">
    <location>
        <begin position="1149"/>
        <end position="1252"/>
    </location>
</feature>
<evidence type="ECO:0000256" key="7">
    <source>
        <dbReference type="ARBA" id="ARBA00022837"/>
    </source>
</evidence>
<evidence type="ECO:0000256" key="6">
    <source>
        <dbReference type="ARBA" id="ARBA00022737"/>
    </source>
</evidence>
<dbReference type="FunFam" id="2.60.40.60:FF:000065">
    <property type="entry name" value="FAT atypical cadherin 1"/>
    <property type="match status" value="1"/>
</dbReference>
<dbReference type="FunFam" id="2.60.40.60:FF:000194">
    <property type="entry name" value="FAT atypical cadherin 2"/>
    <property type="match status" value="1"/>
</dbReference>
<evidence type="ECO:0000256" key="13">
    <source>
        <dbReference type="PROSITE-ProRule" id="PRU00043"/>
    </source>
</evidence>
<dbReference type="SMART" id="SM00179">
    <property type="entry name" value="EGF_CA"/>
    <property type="match status" value="2"/>
</dbReference>
<dbReference type="InterPro" id="IPR001881">
    <property type="entry name" value="EGF-like_Ca-bd_dom"/>
</dbReference>
<keyword evidence="6" id="KW-0677">Repeat</keyword>
<feature type="domain" description="Cadherin" evidence="20">
    <location>
        <begin position="3225"/>
        <end position="3328"/>
    </location>
</feature>
<feature type="domain" description="Cadherin" evidence="20">
    <location>
        <begin position="1276"/>
        <end position="1367"/>
    </location>
</feature>
<dbReference type="InterPro" id="IPR000742">
    <property type="entry name" value="EGF"/>
</dbReference>
<sequence length="4351" mass="481105">MVKTDTSTLLLVVAVLLTLVASNEYHKIPTKWSLGKVLGKDSSPMRFTYHLYNATINENSAPRTAVESPIKMGIVVTDPFWDIKFKLVSGDDDGLFKAEEVRVGDFCILRIKTRSSNSASLNREVRDSYTLTIEATEITYDFQARTKVLVQVIDTNDLKPLFYPASYNVVIREDAPLKSSVVRVSATDADIGCNAEFYYSFMSRAHPFAVDPFTGVISLVKRLNHSRAETYDLTVLAEDRTKKISGVQKFGNVARVKVTIEKVSSTAPIIKPLPVVLAQKDEDEKITIDVHVESGVKQVESVSIVGGDPQRYFEMIPSSLQGNGFQVVSTKRMNWSQSPSGLNLSLQAKDKSSPPLVSPVSEIHIPPYKQSLFSFLEDTYILTLSEFSPPKTHVVRVSVNPAYLNVRFHIKSNSDSPKFKINPKTGIIVTSDSFDFEKKSRYEFDVIANHGEAETHIVVEITDENDNAPTFTKPSYQATLPENVPIGSSVLTVSAIDDDRERNGFVTYAIANSAPSPFTIDPISGVISTSEDLDYELMKRWYHLRVWASDSGSPFSHVSECAVTITMSNVNDNTPLFEQVGCNATIPVDLAVGEQIAELSAVDLDELQQLRYVIESGNDQKLFDIDAVSGVITLIRQIPTASIETELPSFRLRITATDGKHTSDPSVVTVTIGNQGTEATVSCQETGIFKQLTDKLIESIKPGLTFQDEESFSDIHIINRYSPKFNSGIPSTIDIREDFPLNSTILYFKATDNDTGFNSKLVYAISSGNEDGCFSIGIFSGELQLVCPLDQETKEFYILNVTVYDLGSPQTSAWKFLAVNLLDVNDNRPVFDQSRYVVHIPENTEVDTRIFQVHAIDLDSEDNGNILYSMLTLTDLFKINELTGEVKVSDRLDREAFPRHNLKIEARDQSKTDPQLFSMTDLVVVLEDINDNPPKFVPKIYNIKVPEDVPMGTVLLWVESYDLDLGSAGQVSYNLKNSENGAFFLDASTGSLTLEKELDFERRQSYNLTVRAVDHGLPRSLSSSCFIEVEVLDVNENLNKPVFSMFVYEASVMEDAPVGTSVFTLTAADRDLGRDGVVRYHIHDGSGLGVFMIDEETGVIRTAETLDREAVPHYWLSVYAKDLGTIPLVTWTDIFLEVLDINDNPPQMSQPVYFGSVLENMPKDKSVVQVTATDVDSSSEGKLTFQLLESQRMYFTINTKTGVISTLTSLDRELKSEHSVEVIVSDNGAPPLRSTSTVIIQVLDENDNRPQFNHKLFQVKLPEQHRGQGAEPQVEVCRMVAQDDDEGPNAEVTFSLQDNQNEKFEIHPDTGVVTARGDFTAGNYSILTIKAKDHGSPVRSSTVRLDVEWISKPTPTSDPLTFDEPHFTFAVMETDPVTHMVGIILTETQRLLWYDITGGDEEQDFDIERNTGSIVIARPLDAGKKSNYNLTVQVTDGHQAYIRVLDMNEHRPMFMKSIYEVSVPEDTSPWKDILHISAQDRDSNSKLIYSLHGSVHPDSLKIFHLDHKSGVLVMTEQLDREKRSVHTLIVMVRDQEIPVKRNFVKAVVYVEDCNDHSPAFLAAGYEGTITNLAAAGTEVLRVKALDKDTGSNAQIIYSLHSGNVDNTFDIDGELGSITIAKPLDSLPQEQFHLTVKATDQGFPQHSDLCSVSITVLLSDRTPPRFPSDEFFSEVSEASPLGTPVITVSAASPSAVHYSIKDGDPNGTFHINAESGVLSVQASLNFERCFSYKLKVRASTSAGASSDTVVYVYVIDENDNPPVFLQEKFHGQISESAHINSMVMGESNTPLVLRASDADRDSNSLLVFQILEPEAMKVFKIDPNMGTLSVISEVDFEETPEFHFSIQVRDSGEPSLYAAEPARVTIRVLDFNDCSPKFSRPVYESSIIFPLVREMEVVRVTAEDADSAVSYSITEGNLHNAFLIHPSTGAISVNNVSEFNSFYQLLVKASDGLYKDLATVKVNVTNITAGGHLQFEQGLYAATIVENTMSVNMLVVLRASGSYLNEPLIYSVLNPMGRFSIVPTSGVFETTGVPFDREEQDVYDIVVEVRDMRSPPRRAITHVNVYIVDVNDNPPRFLNLPHSMMISEDTDLGDVIFQVMASDSDLGENGSIMYLLEEDFDLFRIDPYVGDVSLQRPIDFEATNKYTLTVLATDEGSPSLTTSAELSITVRNRTNPIFQTLLYPLKVPENISPFTTILHVQARNPEGYRLIYNLEEENASKNFHIDFKTGVLSVTDLLDYESQTMHLLTVRATDSVTGSFSEAAVEIEVEDVNDNAPIFSKLTDTVDIPEGLPIGTSVLQISATDRDSGRNRDLTFHILGMGENETDFFKIDPQSGLIVTTQVLDYEKTKHFQLKIKAIDNGTNPLSSDAYVIVNVTDVNDNPPNFSKTHYQATLDEMAKCGHIVIKIQASDPDTRDLNNLQYKILSGNEGRYFAINESSGIISFSNVCKRNVDPFYNLTVAVSDGVFQNTAPVNIDMMNTNKHSPYFNKNIYEAELAENAEAGTRVIRLAAIDPDDGPYGSVDYTIINKLADEKFSIDKNGQIITSQPLDRENPSQRVIAIKVMAKDGGGKVAFCTVKIILTDENDNAPQFKATEYQVSIQSTVNKGSPVIQIVAYDADDGKNADVTYTVDEAEEVTEDIIEINPFTGIVSVKESLIGQENKIFNFKVKARDSGLPFFNSTVPVQVKVVPPEVPLPKFSEPLYTFSAAEDISMGTEIGTIKADSDMPVIYSLVNGNTVESNRDRVFALDKESGTLLVQKSIDHEKTKWYQIDVIAQGNHNGTDVASLVSVSIQVQDVNDNVPVFEANPYKAFLAENMPPGTTVIQVTANDPDQDTNGQVTYTLEAEPDDITDVFSIDSESGWITTLRETDCEMTQHYSFTVVATDHGGEVKLSSSVLVEVTVTDENDNPPRFKEDVYHGSVMENTRPGEVIMSLTTVDMDVTKENRQITCYITDGDPLGQFSIVQEGEEWRLVLKESLDREAKDNYSLKIRVTDGRFEAPATVEVHVLDINDNSPLCEQLLYTEVVMENSPSSMFILKVSASDPDIGTNGLVSYTLHGPNADKFHLDQKTGELFTLAQLDREKVREYDLVVKVTDGGGRSCQADILLLIQDMNDNPPKFSNNHYEVTVFDNTTIRTPIAVIYAKDPDTGINSEVKYSLLEDNSGHFSLEEFSGILRLERSLAENTRSTFELKVKATDRGLPRQLYSVATVTVHVVDLSDYQPVFLSQEYSAQIPESTLVGSEVISVSALTRDGTETEPIVYSIVSGNEGGRFYLHPATGVLAVNGSLDFERCREYYLSLEGTRGKSTLSDITMVIINITDVNDNTPVFGQRDYSADVSEDLSPGDVVMQVTAIDLDGPLNNLIHYSISSGDPQGQFSIDPRSGEIIVRATLDREEITHYSLTVQAADEGDPPLSTAVQVTLTVSDVNDNPPVFSQIKHNLVLQEGEAIGSSILQLVVTDRDTPQNGPPFTFHIASGNEDRRFHVDQGGLLSISVPLKKKTKPQHLLKIQVTDSGHPPLSSICVVKINVTEQSKYPPSVMPLEVFITTTGDTFSNRVIGKLHASDQDLHDILNYNSDPSGGLSRFSVDLVDGKIWADEDLKPGLYSLNVSVSDGKFSVWAGVKVHVWKPTQQALDAGLTLQLAGLSPEEFLGDLWRGLQRSLSTALGITRQDLHLVSLQQQPNSLVLEVLLLWRPHGGIVEPLPTNRLAGIIADIEDSLGLSVLRVHHNGCLGTECPPRGCRNSVQMRGERLSHYATARAGFITPQHTWESVCPCNGRCTGSVSGFATESQNFRLSLRIKTFQQQGVVMNTNATNWGSLKLLGGELRFMYLCGNTLPGSLRIHTAPVVSDGRWHHVLLEVNGTILRLTLDHIHSSQVVLSEPCHLMQPHGALILAGPPGPAHGLVGCLEAMELNGEPIRTEENKEWNGPGRRRVFGVYQCCVNQVRINSCDSNPCLNAGTCEEESNGGSGLRFRCSCPVPFYGPRCELDNNPCASQPCAHGGVCVPKSQGYICNCQLNMAGIRYSISLIPVYAGLGYIEIVEICASLMGVFFLVGVFVCVRKRYVQQKKKPVCVQDSNGYFQPSLAKSMMADTPKVSPIEMNMLMGSGNDLDNIHSPFRSLRLHNQMDLGLGSQVSLRAGKQKPQGPVVCSVAPNLPPTPSSISDNESIRKHHWDQDYEVYPADPDYYGRPNPAVQEYPQVQEFPQFDIVEDTYGSVTASIDSRRNSRFGGFPFPLERSDRRAPLPPCYSNQNLDDFLGPDGLPLPSSQCPNEYTAISYYPTQHAQSMDNVSSGYRRLSMRLSVAMPSYAECNSPPPPPTTQQARHAGRNSRCYNGSDMVESDYGSCEEVMF</sequence>
<evidence type="ECO:0000256" key="2">
    <source>
        <dbReference type="ARBA" id="ARBA00022475"/>
    </source>
</evidence>
<feature type="domain" description="Cadherin" evidence="20">
    <location>
        <begin position="727"/>
        <end position="831"/>
    </location>
</feature>
<evidence type="ECO:0000256" key="15">
    <source>
        <dbReference type="SAM" id="MobiDB-lite"/>
    </source>
</evidence>
<feature type="domain" description="Cadherin" evidence="20">
    <location>
        <begin position="1975"/>
        <end position="2076"/>
    </location>
</feature>
<reference evidence="21" key="2">
    <citation type="submission" date="2025-08" db="UniProtKB">
        <authorList>
            <consortium name="Ensembl"/>
        </authorList>
    </citation>
    <scope>IDENTIFICATION</scope>
</reference>
<dbReference type="FunFam" id="2.60.40.60:FF:000032">
    <property type="entry name" value="FAT atypical cadherin 1"/>
    <property type="match status" value="1"/>
</dbReference>
<keyword evidence="3 14" id="KW-0245">EGF-like domain</keyword>
<dbReference type="Gene3D" id="2.60.40.60">
    <property type="entry name" value="Cadherins"/>
    <property type="match status" value="32"/>
</dbReference>
<dbReference type="FunFam" id="2.60.40.60:FF:000026">
    <property type="entry name" value="FAT atypical cadherin 1"/>
    <property type="match status" value="2"/>
</dbReference>
<feature type="domain" description="Cadherin" evidence="20">
    <location>
        <begin position="1394"/>
        <end position="1454"/>
    </location>
</feature>
<dbReference type="PROSITE" id="PS50026">
    <property type="entry name" value="EGF_3"/>
    <property type="match status" value="2"/>
</dbReference>
<feature type="domain" description="EGF-like" evidence="19">
    <location>
        <begin position="3945"/>
        <end position="3986"/>
    </location>
</feature>
<evidence type="ECO:0000259" key="18">
    <source>
        <dbReference type="PROSITE" id="PS50025"/>
    </source>
</evidence>
<dbReference type="GO" id="GO:0005912">
    <property type="term" value="C:adherens junction"/>
    <property type="evidence" value="ECO:0007669"/>
    <property type="project" value="TreeGrafter"/>
</dbReference>
<dbReference type="FunFam" id="2.60.40.60:FF:000089">
    <property type="entry name" value="FAT atypical cadherin 1"/>
    <property type="match status" value="1"/>
</dbReference>
<gene>
    <name evidence="21" type="primary">LOC110504535</name>
</gene>
<feature type="domain" description="Cadherin" evidence="20">
    <location>
        <begin position="2077"/>
        <end position="2177"/>
    </location>
</feature>
<dbReference type="GO" id="GO:0007163">
    <property type="term" value="P:establishment or maintenance of cell polarity"/>
    <property type="evidence" value="ECO:0007669"/>
    <property type="project" value="UniProtKB-ARBA"/>
</dbReference>
<dbReference type="FunFam" id="2.60.40.60:FF:000024">
    <property type="entry name" value="FAT atypical cadherin 3"/>
    <property type="match status" value="1"/>
</dbReference>
<feature type="domain" description="Cadherin" evidence="20">
    <location>
        <begin position="937"/>
        <end position="1043"/>
    </location>
</feature>
<dbReference type="FunFam" id="2.60.40.60:FF:000071">
    <property type="entry name" value="FAT atypical cadherin 1"/>
    <property type="match status" value="1"/>
</dbReference>
<evidence type="ECO:0000256" key="16">
    <source>
        <dbReference type="SAM" id="Phobius"/>
    </source>
</evidence>
<dbReference type="FunFam" id="2.60.40.60:FF:000276">
    <property type="entry name" value="FAT atypical cadherin 2"/>
    <property type="match status" value="2"/>
</dbReference>
<feature type="domain" description="Cadherin" evidence="20">
    <location>
        <begin position="2913"/>
        <end position="3017"/>
    </location>
</feature>
<feature type="domain" description="Cadherin" evidence="20">
    <location>
        <begin position="1896"/>
        <end position="1974"/>
    </location>
</feature>
<dbReference type="FunFam" id="2.60.40.60:FF:000033">
    <property type="entry name" value="FAT atypical cadherin 1"/>
    <property type="match status" value="2"/>
</dbReference>
<keyword evidence="9 16" id="KW-1133">Transmembrane helix</keyword>
<feature type="disulfide bond" evidence="14">
    <location>
        <begin position="3976"/>
        <end position="3985"/>
    </location>
</feature>
<evidence type="ECO:0000256" key="17">
    <source>
        <dbReference type="SAM" id="SignalP"/>
    </source>
</evidence>
<keyword evidence="22" id="KW-1185">Reference proteome</keyword>
<feature type="domain" description="Cadherin" evidence="20">
    <location>
        <begin position="3018"/>
        <end position="3119"/>
    </location>
</feature>
<evidence type="ECO:0000313" key="21">
    <source>
        <dbReference type="Ensembl" id="ENSOMYP00000141198.1"/>
    </source>
</evidence>
<proteinExistence type="predicted"/>
<dbReference type="PROSITE" id="PS00022">
    <property type="entry name" value="EGF_1"/>
    <property type="match status" value="1"/>
</dbReference>
<feature type="region of interest" description="Disordered" evidence="15">
    <location>
        <begin position="4310"/>
        <end position="4329"/>
    </location>
</feature>
<dbReference type="SMART" id="SM00282">
    <property type="entry name" value="LamG"/>
    <property type="match status" value="1"/>
</dbReference>
<feature type="domain" description="Cadherin" evidence="20">
    <location>
        <begin position="2699"/>
        <end position="2804"/>
    </location>
</feature>
<dbReference type="Gene3D" id="2.10.25.10">
    <property type="entry name" value="Laminin"/>
    <property type="match status" value="2"/>
</dbReference>
<dbReference type="FunFam" id="2.60.40.60:FF:000064">
    <property type="entry name" value="FAT atypical cadherin 1"/>
    <property type="match status" value="1"/>
</dbReference>
<dbReference type="FunFam" id="2.60.40.60:FF:000066">
    <property type="entry name" value="FAT atypical cadherin 1"/>
    <property type="match status" value="1"/>
</dbReference>
<dbReference type="FunFam" id="2.60.40.60:FF:000020">
    <property type="entry name" value="Dachsous cadherin-related 1b"/>
    <property type="match status" value="1"/>
</dbReference>
<dbReference type="GO" id="GO:0005509">
    <property type="term" value="F:calcium ion binding"/>
    <property type="evidence" value="ECO:0007669"/>
    <property type="project" value="UniProtKB-UniRule"/>
</dbReference>
<keyword evidence="2" id="KW-1003">Cell membrane</keyword>
<evidence type="ECO:0000256" key="5">
    <source>
        <dbReference type="ARBA" id="ARBA00022729"/>
    </source>
</evidence>
<evidence type="ECO:0000259" key="20">
    <source>
        <dbReference type="PROSITE" id="PS50268"/>
    </source>
</evidence>
<organism evidence="21 22">
    <name type="scientific">Oncorhynchus mykiss</name>
    <name type="common">Rainbow trout</name>
    <name type="synonym">Salmo gairdneri</name>
    <dbReference type="NCBI Taxonomy" id="8022"/>
    <lineage>
        <taxon>Eukaryota</taxon>
        <taxon>Metazoa</taxon>
        <taxon>Chordata</taxon>
        <taxon>Craniata</taxon>
        <taxon>Vertebrata</taxon>
        <taxon>Euteleostomi</taxon>
        <taxon>Actinopterygii</taxon>
        <taxon>Neopterygii</taxon>
        <taxon>Teleostei</taxon>
        <taxon>Protacanthopterygii</taxon>
        <taxon>Salmoniformes</taxon>
        <taxon>Salmonidae</taxon>
        <taxon>Salmoninae</taxon>
        <taxon>Oncorhynchus</taxon>
    </lineage>
</organism>
<evidence type="ECO:0000256" key="3">
    <source>
        <dbReference type="ARBA" id="ARBA00022536"/>
    </source>
</evidence>
<dbReference type="Pfam" id="PF00008">
    <property type="entry name" value="EGF"/>
    <property type="match status" value="1"/>
</dbReference>
<evidence type="ECO:0000259" key="19">
    <source>
        <dbReference type="PROSITE" id="PS50026"/>
    </source>
</evidence>
<dbReference type="PRINTS" id="PR00205">
    <property type="entry name" value="CADHERIN"/>
</dbReference>
<feature type="domain" description="Cadherin" evidence="20">
    <location>
        <begin position="2592"/>
        <end position="2698"/>
    </location>
</feature>
<evidence type="ECO:0000256" key="11">
    <source>
        <dbReference type="ARBA" id="ARBA00023157"/>
    </source>
</evidence>
<feature type="domain" description="Cadherin" evidence="20">
    <location>
        <begin position="832"/>
        <end position="936"/>
    </location>
</feature>
<dbReference type="SUPFAM" id="SSF49899">
    <property type="entry name" value="Concanavalin A-like lectins/glucanases"/>
    <property type="match status" value="1"/>
</dbReference>
<dbReference type="FunFam" id="2.60.40.60:FF:000053">
    <property type="entry name" value="FAT atypical cadherin 3"/>
    <property type="match status" value="1"/>
</dbReference>
<feature type="domain" description="Cadherin" evidence="20">
    <location>
        <begin position="1455"/>
        <end position="1560"/>
    </location>
</feature>
<feature type="domain" description="Laminin G" evidence="18">
    <location>
        <begin position="3769"/>
        <end position="3940"/>
    </location>
</feature>
<comment type="subcellular location">
    <subcellularLocation>
        <location evidence="1">Cell membrane</location>
        <topology evidence="1">Single-pass membrane protein</topology>
    </subcellularLocation>
</comment>
<feature type="domain" description="Cadherin" evidence="20">
    <location>
        <begin position="2488"/>
        <end position="2591"/>
    </location>
</feature>
<dbReference type="FunFam" id="2.60.40.60:FF:000052">
    <property type="entry name" value="FAT atypical cadherin 1"/>
    <property type="match status" value="1"/>
</dbReference>
<feature type="domain" description="Cadherin" evidence="20">
    <location>
        <begin position="3329"/>
        <end position="3433"/>
    </location>
</feature>
<dbReference type="SMART" id="SM00112">
    <property type="entry name" value="CA"/>
    <property type="match status" value="32"/>
</dbReference>
<dbReference type="PROSITE" id="PS50268">
    <property type="entry name" value="CADHERIN_2"/>
    <property type="match status" value="32"/>
</dbReference>
<feature type="domain" description="Cadherin" evidence="20">
    <location>
        <begin position="1561"/>
        <end position="1665"/>
    </location>
</feature>
<feature type="signal peptide" evidence="17">
    <location>
        <begin position="1"/>
        <end position="22"/>
    </location>
</feature>
<name>A0A8K9XZU5_ONCMY</name>
<keyword evidence="5 17" id="KW-0732">Signal</keyword>
<evidence type="ECO:0000256" key="14">
    <source>
        <dbReference type="PROSITE-ProRule" id="PRU00076"/>
    </source>
</evidence>
<evidence type="ECO:0000256" key="9">
    <source>
        <dbReference type="ARBA" id="ARBA00022989"/>
    </source>
</evidence>
<dbReference type="PROSITE" id="PS01186">
    <property type="entry name" value="EGF_2"/>
    <property type="match status" value="1"/>
</dbReference>
<keyword evidence="10 16" id="KW-0472">Membrane</keyword>
<evidence type="ECO:0000313" key="22">
    <source>
        <dbReference type="Proteomes" id="UP000694395"/>
    </source>
</evidence>
<dbReference type="FunFam" id="2.60.40.60:FF:000021">
    <property type="entry name" value="FAT atypical cadherin 1"/>
    <property type="match status" value="2"/>
</dbReference>
<dbReference type="FunFam" id="2.60.40.60:FF:000037">
    <property type="entry name" value="FAT atypical cadherin 1"/>
    <property type="match status" value="1"/>
</dbReference>
<dbReference type="PROSITE" id="PS00232">
    <property type="entry name" value="CADHERIN_1"/>
    <property type="match status" value="13"/>
</dbReference>
<dbReference type="GeneTree" id="ENSGT00940000158507"/>
<evidence type="ECO:0000256" key="4">
    <source>
        <dbReference type="ARBA" id="ARBA00022692"/>
    </source>
</evidence>
<evidence type="ECO:0000256" key="1">
    <source>
        <dbReference type="ARBA" id="ARBA00004162"/>
    </source>
</evidence>
<accession>A0A8K9XZU5</accession>
<dbReference type="FunFam" id="2.60.40.60:FF:000015">
    <property type="entry name" value="FAT atypical cadherin 1"/>
    <property type="match status" value="1"/>
</dbReference>
<reference evidence="21" key="1">
    <citation type="submission" date="2020-07" db="EMBL/GenBank/DDBJ databases">
        <title>A long reads based de novo assembly of the rainbow trout Arlee double haploid line genome.</title>
        <authorList>
            <person name="Gao G."/>
            <person name="Palti Y."/>
        </authorList>
    </citation>
    <scope>NUCLEOTIDE SEQUENCE [LARGE SCALE GENOMIC DNA]</scope>
</reference>
<dbReference type="CDD" id="cd11304">
    <property type="entry name" value="Cadherin_repeat"/>
    <property type="match status" value="31"/>
</dbReference>
<dbReference type="FunFam" id="2.60.40.60:FF:000080">
    <property type="entry name" value="FAT atypical cadherin 1"/>
    <property type="match status" value="1"/>
</dbReference>
<feature type="domain" description="Cadherin" evidence="20">
    <location>
        <begin position="48"/>
        <end position="162"/>
    </location>
</feature>
<dbReference type="CDD" id="cd00053">
    <property type="entry name" value="EGF"/>
    <property type="match status" value="1"/>
</dbReference>
<keyword evidence="7 13" id="KW-0106">Calcium</keyword>
<reference evidence="21" key="3">
    <citation type="submission" date="2025-09" db="UniProtKB">
        <authorList>
            <consortium name="Ensembl"/>
        </authorList>
    </citation>
    <scope>IDENTIFICATION</scope>
</reference>
<keyword evidence="11 14" id="KW-1015">Disulfide bond</keyword>